<reference evidence="1 2" key="1">
    <citation type="submission" date="2020-08" db="EMBL/GenBank/DDBJ databases">
        <title>Sequencing the genomes of 1000 actinobacteria strains.</title>
        <authorList>
            <person name="Klenk H.-P."/>
        </authorList>
    </citation>
    <scope>NUCLEOTIDE SEQUENCE [LARGE SCALE GENOMIC DNA]</scope>
    <source>
        <strain evidence="1 2">DSM 45784</strain>
    </source>
</reference>
<protein>
    <submittedName>
        <fullName evidence="1">Uncharacterized protein</fullName>
    </submittedName>
</protein>
<organism evidence="1 2">
    <name type="scientific">Sphaerisporangium siamense</name>
    <dbReference type="NCBI Taxonomy" id="795645"/>
    <lineage>
        <taxon>Bacteria</taxon>
        <taxon>Bacillati</taxon>
        <taxon>Actinomycetota</taxon>
        <taxon>Actinomycetes</taxon>
        <taxon>Streptosporangiales</taxon>
        <taxon>Streptosporangiaceae</taxon>
        <taxon>Sphaerisporangium</taxon>
    </lineage>
</organism>
<evidence type="ECO:0000313" key="1">
    <source>
        <dbReference type="EMBL" id="MBB4702255.1"/>
    </source>
</evidence>
<dbReference type="AlphaFoldDB" id="A0A7W7D8I4"/>
<comment type="caution">
    <text evidence="1">The sequence shown here is derived from an EMBL/GenBank/DDBJ whole genome shotgun (WGS) entry which is preliminary data.</text>
</comment>
<keyword evidence="2" id="KW-1185">Reference proteome</keyword>
<gene>
    <name evidence="1" type="ORF">BJ982_003799</name>
</gene>
<name>A0A7W7D8I4_9ACTN</name>
<dbReference type="Proteomes" id="UP000542210">
    <property type="component" value="Unassembled WGS sequence"/>
</dbReference>
<sequence>MVYLYWRWPGTHTDADGRPVTERRAPYGSLSDARGQADHDLALCKASDDYAAAPLRVLDDGGRVLWEATIPAGR</sequence>
<accession>A0A7W7D8I4</accession>
<dbReference type="RefSeq" id="WP_184881887.1">
    <property type="nucleotide sequence ID" value="NZ_BOOV01000026.1"/>
</dbReference>
<proteinExistence type="predicted"/>
<dbReference type="EMBL" id="JACHND010000001">
    <property type="protein sequence ID" value="MBB4702255.1"/>
    <property type="molecule type" value="Genomic_DNA"/>
</dbReference>
<evidence type="ECO:0000313" key="2">
    <source>
        <dbReference type="Proteomes" id="UP000542210"/>
    </source>
</evidence>